<feature type="transmembrane region" description="Helical" evidence="12">
    <location>
        <begin position="238"/>
        <end position="256"/>
    </location>
</feature>
<dbReference type="PANTHER" id="PTHR42985">
    <property type="entry name" value="SODIUM-COUPLED MONOCARBOXYLATE TRANSPORTER"/>
    <property type="match status" value="1"/>
</dbReference>
<dbReference type="GO" id="GO:0015293">
    <property type="term" value="F:symporter activity"/>
    <property type="evidence" value="ECO:0007669"/>
    <property type="project" value="TreeGrafter"/>
</dbReference>
<keyword evidence="5 12" id="KW-0812">Transmembrane</keyword>
<feature type="transmembrane region" description="Helical" evidence="12">
    <location>
        <begin position="277"/>
        <end position="302"/>
    </location>
</feature>
<dbReference type="Ensembl" id="ENSCMIT00000049790.1">
    <property type="protein sequence ID" value="ENSCMIP00000049111.1"/>
    <property type="gene ID" value="ENSCMIG00000020026.1"/>
</dbReference>
<reference evidence="15" key="2">
    <citation type="journal article" date="2007" name="PLoS Biol.">
        <title>Survey sequencing and comparative analysis of the elephant shark (Callorhinchus milii) genome.</title>
        <authorList>
            <person name="Venkatesh B."/>
            <person name="Kirkness E.F."/>
            <person name="Loh Y.H."/>
            <person name="Halpern A.L."/>
            <person name="Lee A.P."/>
            <person name="Johnson J."/>
            <person name="Dandona N."/>
            <person name="Viswanathan L.D."/>
            <person name="Tay A."/>
            <person name="Venter J.C."/>
            <person name="Strausberg R.L."/>
            <person name="Brenner S."/>
        </authorList>
    </citation>
    <scope>NUCLEOTIDE SEQUENCE [LARGE SCALE GENOMIC DNA]</scope>
</reference>
<keyword evidence="6 12" id="KW-1133">Transmembrane helix</keyword>
<keyword evidence="3" id="KW-0813">Transport</keyword>
<feature type="transmembrane region" description="Helical" evidence="12">
    <location>
        <begin position="187"/>
        <end position="206"/>
    </location>
</feature>
<protein>
    <submittedName>
        <fullName evidence="13 14">Sodium-coupled monocarboxylate transporter 2</fullName>
    </submittedName>
</protein>
<sequence>MSESKVFQAWDYAVFSCMLVISAGIGVFFALKPGGTGTTEEFLVGNRQMSAFPIALSLASSFLSAITVIGSPAEVYTFGSMVLLYIFSSLITMIITCVIYLPLFYRLNILSTYEYLSRRFNNLVRYQAVCCFLLYMFIYLGIVTYTPALALSKVTGLNLWISVLSTGLVCTLYTSIGGIKAVVWTDVFQICVMVAGLLAVLIQGSIHVGGFGKVWSIAQKGGRLNFFDFDFDPRKRHTFWSILIGGTFAWTAIYCCNQAQIQRYLACKSEREARKAIILNWFGMCMVTITACFCGLVMYAVYETCDPLMSNRINDPNQLAPLLVLDIFSELPGISGLFVASAFSGTLSTVSSGINSMSAVVMEDFISTSWKPWKYLSRSKKTLISKLLVVFFGFTSIGLAGVASLLHGNVMQISRSVDGLLLGPLIGAFTLAALCPRSNSKGTFVGVLVGLILSLWLGIGSQIYRPSDRFTETLTFSIAGCVQANVTTSSSVNITALMTTITSVKQEQEFSILDNIYSLSYAYYTPVGCLSTIFVGLIVSVLTEGAKDVDPAYLAPILHTIHRMVFKKEKIPPLSETGIQLIEGTYLNGNC</sequence>
<evidence type="ECO:0000256" key="11">
    <source>
        <dbReference type="RuleBase" id="RU362091"/>
    </source>
</evidence>
<reference evidence="13 15" key="3">
    <citation type="journal article" date="2014" name="Nature">
        <title>Elephant shark genome provides unique insights into gnathostome evolution.</title>
        <authorList>
            <consortium name="International Elephant Shark Genome Sequencing Consortium"/>
            <person name="Venkatesh B."/>
            <person name="Lee A.P."/>
            <person name="Ravi V."/>
            <person name="Maurya A.K."/>
            <person name="Lian M.M."/>
            <person name="Swann J.B."/>
            <person name="Ohta Y."/>
            <person name="Flajnik M.F."/>
            <person name="Sutoh Y."/>
            <person name="Kasahara M."/>
            <person name="Hoon S."/>
            <person name="Gangu V."/>
            <person name="Roy S.W."/>
            <person name="Irimia M."/>
            <person name="Korzh V."/>
            <person name="Kondrychyn I."/>
            <person name="Lim Z.W."/>
            <person name="Tay B.H."/>
            <person name="Tohari S."/>
            <person name="Kong K.W."/>
            <person name="Ho S."/>
            <person name="Lorente-Galdos B."/>
            <person name="Quilez J."/>
            <person name="Marques-Bonet T."/>
            <person name="Raney B.J."/>
            <person name="Ingham P.W."/>
            <person name="Tay A."/>
            <person name="Hillier L.W."/>
            <person name="Minx P."/>
            <person name="Boehm T."/>
            <person name="Wilson R.K."/>
            <person name="Brenner S."/>
            <person name="Warren W.C."/>
        </authorList>
    </citation>
    <scope>NUCLEOTIDE SEQUENCE</scope>
    <source>
        <tissue evidence="13">Kidney</tissue>
    </source>
</reference>
<evidence type="ECO:0000256" key="10">
    <source>
        <dbReference type="ARBA" id="ARBA00023201"/>
    </source>
</evidence>
<feature type="transmembrane region" description="Helical" evidence="12">
    <location>
        <begin position="157"/>
        <end position="175"/>
    </location>
</feature>
<reference evidence="15" key="1">
    <citation type="journal article" date="2006" name="Science">
        <title>Ancient noncoding elements conserved in the human genome.</title>
        <authorList>
            <person name="Venkatesh B."/>
            <person name="Kirkness E.F."/>
            <person name="Loh Y.H."/>
            <person name="Halpern A.L."/>
            <person name="Lee A.P."/>
            <person name="Johnson J."/>
            <person name="Dandona N."/>
            <person name="Viswanathan L.D."/>
            <person name="Tay A."/>
            <person name="Venter J.C."/>
            <person name="Strausberg R.L."/>
            <person name="Brenner S."/>
        </authorList>
    </citation>
    <scope>NUCLEOTIDE SEQUENCE [LARGE SCALE GENOMIC DNA]</scope>
</reference>
<feature type="transmembrane region" description="Helical" evidence="12">
    <location>
        <begin position="443"/>
        <end position="464"/>
    </location>
</feature>
<evidence type="ECO:0000256" key="8">
    <source>
        <dbReference type="ARBA" id="ARBA00023065"/>
    </source>
</evidence>
<dbReference type="InterPro" id="IPR051163">
    <property type="entry name" value="Sodium:Solute_Symporter_SSF"/>
</dbReference>
<dbReference type="AlphaFoldDB" id="V9KBW9"/>
<dbReference type="KEGG" id="cmk:103175628"/>
<dbReference type="GO" id="GO:0006814">
    <property type="term" value="P:sodium ion transport"/>
    <property type="evidence" value="ECO:0007669"/>
    <property type="project" value="UniProtKB-KW"/>
</dbReference>
<dbReference type="Gene3D" id="1.20.1730.10">
    <property type="entry name" value="Sodium/glucose cotransporter"/>
    <property type="match status" value="1"/>
</dbReference>
<dbReference type="InterPro" id="IPR001734">
    <property type="entry name" value="Na/solute_symporter"/>
</dbReference>
<evidence type="ECO:0000256" key="2">
    <source>
        <dbReference type="ARBA" id="ARBA00006434"/>
    </source>
</evidence>
<comment type="similarity">
    <text evidence="2 11">Belongs to the sodium:solute symporter (SSF) (TC 2.A.21) family.</text>
</comment>
<dbReference type="GeneID" id="103175628"/>
<keyword evidence="7" id="KW-0915">Sodium</keyword>
<gene>
    <name evidence="14" type="primary">LOC103175628</name>
</gene>
<dbReference type="PANTHER" id="PTHR42985:SF45">
    <property type="entry name" value="SODIUM_IODIDE COTRANSPORTER-LIKE"/>
    <property type="match status" value="1"/>
</dbReference>
<evidence type="ECO:0000313" key="14">
    <source>
        <dbReference type="Ensembl" id="ENSCMIP00000049111.1"/>
    </source>
</evidence>
<dbReference type="OMA" id="GINAMSC"/>
<feature type="transmembrane region" description="Helical" evidence="12">
    <location>
        <begin position="419"/>
        <end position="436"/>
    </location>
</feature>
<evidence type="ECO:0000313" key="15">
    <source>
        <dbReference type="Proteomes" id="UP000314986"/>
    </source>
</evidence>
<keyword evidence="8" id="KW-0406">Ion transport</keyword>
<dbReference type="Proteomes" id="UP000314986">
    <property type="component" value="Unassembled WGS sequence"/>
</dbReference>
<keyword evidence="4" id="KW-1003">Cell membrane</keyword>
<evidence type="ECO:0000256" key="12">
    <source>
        <dbReference type="SAM" id="Phobius"/>
    </source>
</evidence>
<feature type="transmembrane region" description="Helical" evidence="12">
    <location>
        <begin position="337"/>
        <end position="362"/>
    </location>
</feature>
<proteinExistence type="evidence at transcript level"/>
<feature type="transmembrane region" description="Helical" evidence="12">
    <location>
        <begin position="521"/>
        <end position="542"/>
    </location>
</feature>
<dbReference type="STRING" id="7868.ENSCMIP00000049111"/>
<evidence type="ECO:0000256" key="7">
    <source>
        <dbReference type="ARBA" id="ARBA00023053"/>
    </source>
</evidence>
<organism evidence="13">
    <name type="scientific">Callorhinchus milii</name>
    <name type="common">Ghost shark</name>
    <dbReference type="NCBI Taxonomy" id="7868"/>
    <lineage>
        <taxon>Eukaryota</taxon>
        <taxon>Metazoa</taxon>
        <taxon>Chordata</taxon>
        <taxon>Craniata</taxon>
        <taxon>Vertebrata</taxon>
        <taxon>Chondrichthyes</taxon>
        <taxon>Holocephali</taxon>
        <taxon>Chimaeriformes</taxon>
        <taxon>Callorhinchidae</taxon>
        <taxon>Callorhinchus</taxon>
    </lineage>
</organism>
<feature type="transmembrane region" description="Helical" evidence="12">
    <location>
        <begin position="126"/>
        <end position="145"/>
    </location>
</feature>
<dbReference type="Pfam" id="PF00474">
    <property type="entry name" value="SSF"/>
    <property type="match status" value="1"/>
</dbReference>
<evidence type="ECO:0000256" key="6">
    <source>
        <dbReference type="ARBA" id="ARBA00022989"/>
    </source>
</evidence>
<dbReference type="EMBL" id="JW863193">
    <property type="protein sequence ID" value="AFO95710.1"/>
    <property type="molecule type" value="mRNA"/>
</dbReference>
<feature type="transmembrane region" description="Helical" evidence="12">
    <location>
        <begin position="383"/>
        <end position="407"/>
    </location>
</feature>
<keyword evidence="10" id="KW-0739">Sodium transport</keyword>
<evidence type="ECO:0000256" key="4">
    <source>
        <dbReference type="ARBA" id="ARBA00022475"/>
    </source>
</evidence>
<dbReference type="InterPro" id="IPR038377">
    <property type="entry name" value="Na/Glc_symporter_sf"/>
</dbReference>
<evidence type="ECO:0000313" key="13">
    <source>
        <dbReference type="EMBL" id="AFO95710.1"/>
    </source>
</evidence>
<keyword evidence="9 12" id="KW-0472">Membrane</keyword>
<evidence type="ECO:0000256" key="5">
    <source>
        <dbReference type="ARBA" id="ARBA00022692"/>
    </source>
</evidence>
<dbReference type="GO" id="GO:0005886">
    <property type="term" value="C:plasma membrane"/>
    <property type="evidence" value="ECO:0007669"/>
    <property type="project" value="UniProtKB-SubCell"/>
</dbReference>
<dbReference type="CDD" id="cd11492">
    <property type="entry name" value="SLC5sbd_NIS-SMVT"/>
    <property type="match status" value="1"/>
</dbReference>
<evidence type="ECO:0000256" key="9">
    <source>
        <dbReference type="ARBA" id="ARBA00023136"/>
    </source>
</evidence>
<dbReference type="NCBIfam" id="TIGR00813">
    <property type="entry name" value="sss"/>
    <property type="match status" value="1"/>
</dbReference>
<feature type="transmembrane region" description="Helical" evidence="12">
    <location>
        <begin position="51"/>
        <end position="70"/>
    </location>
</feature>
<name>V9KBW9_CALMI</name>
<reference evidence="14" key="4">
    <citation type="submission" date="2025-05" db="UniProtKB">
        <authorList>
            <consortium name="Ensembl"/>
        </authorList>
    </citation>
    <scope>IDENTIFICATION</scope>
</reference>
<evidence type="ECO:0000256" key="3">
    <source>
        <dbReference type="ARBA" id="ARBA00022448"/>
    </source>
</evidence>
<dbReference type="GeneTree" id="ENSGT00940000164120"/>
<feature type="transmembrane region" description="Helical" evidence="12">
    <location>
        <begin position="82"/>
        <end position="105"/>
    </location>
</feature>
<dbReference type="OrthoDB" id="6132759at2759"/>
<dbReference type="RefSeq" id="XP_007886941.1">
    <property type="nucleotide sequence ID" value="XM_007888750.2"/>
</dbReference>
<accession>V9KBW9</accession>
<dbReference type="PROSITE" id="PS50283">
    <property type="entry name" value="NA_SOLUT_SYMP_3"/>
    <property type="match status" value="1"/>
</dbReference>
<feature type="transmembrane region" description="Helical" evidence="12">
    <location>
        <begin position="12"/>
        <end position="31"/>
    </location>
</feature>
<evidence type="ECO:0000256" key="1">
    <source>
        <dbReference type="ARBA" id="ARBA00004651"/>
    </source>
</evidence>
<comment type="subcellular location">
    <subcellularLocation>
        <location evidence="1">Cell membrane</location>
        <topology evidence="1">Multi-pass membrane protein</topology>
    </subcellularLocation>
</comment>
<keyword evidence="15" id="KW-1185">Reference proteome</keyword>